<feature type="transmembrane region" description="Helical" evidence="1">
    <location>
        <begin position="141"/>
        <end position="162"/>
    </location>
</feature>
<keyword evidence="1" id="KW-1133">Transmembrane helix</keyword>
<protein>
    <submittedName>
        <fullName evidence="2">DUF998 domain-containing protein</fullName>
    </submittedName>
</protein>
<keyword evidence="1" id="KW-0472">Membrane</keyword>
<evidence type="ECO:0000256" key="1">
    <source>
        <dbReference type="SAM" id="Phobius"/>
    </source>
</evidence>
<name>A0ABT6JAR6_9GAMM</name>
<dbReference type="EMBL" id="JARXRM010000039">
    <property type="protein sequence ID" value="MDH5823923.1"/>
    <property type="molecule type" value="Genomic_DNA"/>
</dbReference>
<feature type="transmembrane region" description="Helical" evidence="1">
    <location>
        <begin position="42"/>
        <end position="64"/>
    </location>
</feature>
<feature type="transmembrane region" description="Helical" evidence="1">
    <location>
        <begin position="107"/>
        <end position="129"/>
    </location>
</feature>
<feature type="transmembrane region" description="Helical" evidence="1">
    <location>
        <begin position="76"/>
        <end position="95"/>
    </location>
</feature>
<dbReference type="Pfam" id="PF06197">
    <property type="entry name" value="DUF998"/>
    <property type="match status" value="1"/>
</dbReference>
<sequence length="203" mass="21695">MGTTALSAIAAFVLAALAAHLLRPDLDWVDVPLSVYLLGTQGRWLQGGYLALALAILLLAGGLYRALAPAGRSAAPLLLFVMGAGGLAVTAFAPTAQPGLAPTFANWLHGVSAQTAFLGVTSAMVLQAWRLRDDPRWRQRFGFAFALALACFLGVWALALWRDLPRGLAQKALVAMIAAWLWLMAWWLRRTGASTREEPASTA</sequence>
<dbReference type="InterPro" id="IPR009339">
    <property type="entry name" value="DUF998"/>
</dbReference>
<gene>
    <name evidence="2" type="ORF">QFW77_13140</name>
</gene>
<proteinExistence type="predicted"/>
<keyword evidence="1" id="KW-0812">Transmembrane</keyword>
<keyword evidence="3" id="KW-1185">Reference proteome</keyword>
<evidence type="ECO:0000313" key="2">
    <source>
        <dbReference type="EMBL" id="MDH5823923.1"/>
    </source>
</evidence>
<dbReference type="RefSeq" id="WP_280575222.1">
    <property type="nucleotide sequence ID" value="NZ_JARXRM010000039.1"/>
</dbReference>
<evidence type="ECO:0000313" key="3">
    <source>
        <dbReference type="Proteomes" id="UP001156940"/>
    </source>
</evidence>
<comment type="caution">
    <text evidence="2">The sequence shown here is derived from an EMBL/GenBank/DDBJ whole genome shotgun (WGS) entry which is preliminary data.</text>
</comment>
<feature type="transmembrane region" description="Helical" evidence="1">
    <location>
        <begin position="168"/>
        <end position="188"/>
    </location>
</feature>
<accession>A0ABT6JAR6</accession>
<dbReference type="Proteomes" id="UP001156940">
    <property type="component" value="Unassembled WGS sequence"/>
</dbReference>
<organism evidence="2 3">
    <name type="scientific">Luteimonas endophytica</name>
    <dbReference type="NCBI Taxonomy" id="3042023"/>
    <lineage>
        <taxon>Bacteria</taxon>
        <taxon>Pseudomonadati</taxon>
        <taxon>Pseudomonadota</taxon>
        <taxon>Gammaproteobacteria</taxon>
        <taxon>Lysobacterales</taxon>
        <taxon>Lysobacteraceae</taxon>
        <taxon>Luteimonas</taxon>
    </lineage>
</organism>
<reference evidence="2 3" key="1">
    <citation type="submission" date="2023-04" db="EMBL/GenBank/DDBJ databases">
        <title>Luteimonas endophyticus RD2P54.</title>
        <authorList>
            <person name="Sun J.-Q."/>
        </authorList>
    </citation>
    <scope>NUCLEOTIDE SEQUENCE [LARGE SCALE GENOMIC DNA]</scope>
    <source>
        <strain evidence="2 3">RD2P54</strain>
    </source>
</reference>